<feature type="transmembrane region" description="Helical" evidence="1">
    <location>
        <begin position="12"/>
        <end position="38"/>
    </location>
</feature>
<organism evidence="3">
    <name type="scientific">Aliivibrio wodanis</name>
    <dbReference type="NCBI Taxonomy" id="80852"/>
    <lineage>
        <taxon>Bacteria</taxon>
        <taxon>Pseudomonadati</taxon>
        <taxon>Pseudomonadota</taxon>
        <taxon>Gammaproteobacteria</taxon>
        <taxon>Vibrionales</taxon>
        <taxon>Vibrionaceae</taxon>
        <taxon>Aliivibrio</taxon>
    </lineage>
</organism>
<dbReference type="InterPro" id="IPR012495">
    <property type="entry name" value="TadE-like_dom"/>
</dbReference>
<dbReference type="AlphaFoldDB" id="A0A5Q4ZK02"/>
<reference evidence="3" key="1">
    <citation type="submission" date="2019-09" db="EMBL/GenBank/DDBJ databases">
        <authorList>
            <person name="Hjerde E."/>
        </authorList>
    </citation>
    <scope>NUCLEOTIDE SEQUENCE</scope>
    <source>
        <strain evidence="3">06/09/160</strain>
    </source>
</reference>
<feature type="domain" description="TadE-like" evidence="2">
    <location>
        <begin position="10"/>
        <end position="52"/>
    </location>
</feature>
<evidence type="ECO:0000313" key="3">
    <source>
        <dbReference type="EMBL" id="VVV05010.1"/>
    </source>
</evidence>
<keyword evidence="1" id="KW-0472">Membrane</keyword>
<proteinExistence type="predicted"/>
<sequence>MKTHRNTQKGVTIIEFTVIALAVMVMILGVIEIGRYVYSLQMLNEMTRKAARLATVCYVLDQKDIPYMDEVVKNYPMGFAGDELVIEYLDDSGQILDLSKFDELSTAAQSSEFSKIRFVRARIDGYQYHFLSVLSFIGDGGVIEVQSFQTTLPAESLGVVRPREDDENSGAIIDC</sequence>
<keyword evidence="1" id="KW-0812">Transmembrane</keyword>
<evidence type="ECO:0000256" key="1">
    <source>
        <dbReference type="SAM" id="Phobius"/>
    </source>
</evidence>
<evidence type="ECO:0000259" key="2">
    <source>
        <dbReference type="Pfam" id="PF07811"/>
    </source>
</evidence>
<name>A0A5Q4ZK02_9GAMM</name>
<gene>
    <name evidence="3" type="ORF">AW0309160_02420</name>
</gene>
<accession>A0A5Q4ZK02</accession>
<dbReference type="EMBL" id="LR721750">
    <property type="protein sequence ID" value="VVV05010.1"/>
    <property type="molecule type" value="Genomic_DNA"/>
</dbReference>
<protein>
    <recommendedName>
        <fullName evidence="2">TadE-like domain-containing protein</fullName>
    </recommendedName>
</protein>
<keyword evidence="1" id="KW-1133">Transmembrane helix</keyword>
<dbReference type="Pfam" id="PF07811">
    <property type="entry name" value="TadE"/>
    <property type="match status" value="1"/>
</dbReference>